<accession>A0AAV4V4E1</accession>
<name>A0AAV4V4E1_9ARAC</name>
<feature type="compositionally biased region" description="Low complexity" evidence="1">
    <location>
        <begin position="31"/>
        <end position="47"/>
    </location>
</feature>
<organism evidence="2 3">
    <name type="scientific">Caerostris darwini</name>
    <dbReference type="NCBI Taxonomy" id="1538125"/>
    <lineage>
        <taxon>Eukaryota</taxon>
        <taxon>Metazoa</taxon>
        <taxon>Ecdysozoa</taxon>
        <taxon>Arthropoda</taxon>
        <taxon>Chelicerata</taxon>
        <taxon>Arachnida</taxon>
        <taxon>Araneae</taxon>
        <taxon>Araneomorphae</taxon>
        <taxon>Entelegynae</taxon>
        <taxon>Araneoidea</taxon>
        <taxon>Araneidae</taxon>
        <taxon>Caerostris</taxon>
    </lineage>
</organism>
<evidence type="ECO:0000313" key="3">
    <source>
        <dbReference type="Proteomes" id="UP001054837"/>
    </source>
</evidence>
<dbReference type="Proteomes" id="UP001054837">
    <property type="component" value="Unassembled WGS sequence"/>
</dbReference>
<protein>
    <submittedName>
        <fullName evidence="2">Uncharacterized protein</fullName>
    </submittedName>
</protein>
<gene>
    <name evidence="2" type="primary">AVEN_87906_1</name>
    <name evidence="2" type="ORF">CDAR_233251</name>
</gene>
<feature type="region of interest" description="Disordered" evidence="1">
    <location>
        <begin position="30"/>
        <end position="75"/>
    </location>
</feature>
<evidence type="ECO:0000313" key="2">
    <source>
        <dbReference type="EMBL" id="GIY65136.1"/>
    </source>
</evidence>
<sequence>MSSEASNSGPKKAVKGYFVNSRYKQVAETFSKGSSYSKSSFPDSKNSTTMYSTVNTKHENKKKLTSTPETQSSVAFPPIDASTITDASGFLCPPKKKGSQLSTTGAVLSKTMKKNTVESIKNSGSTKVSKQKKVKSNQAATDLEKEIHLLYTEYLQAKLLESKTKKAMEMRSKHALERIHKVWCFMQILLGKNAAAKRDLDIVTYFQTLHKHLERQEQMLLPALEMISVLESQYEKIATAVYSVQHKMGVKNIKLPDPGCEGEIVQLLENIKSSFDSILMCVTNWNEVVSKAAAADMLVKQGKLVIEEIKRGSQLVSEASDLLLSETSLALALT</sequence>
<reference evidence="2 3" key="1">
    <citation type="submission" date="2021-06" db="EMBL/GenBank/DDBJ databases">
        <title>Caerostris darwini draft genome.</title>
        <authorList>
            <person name="Kono N."/>
            <person name="Arakawa K."/>
        </authorList>
    </citation>
    <scope>NUCLEOTIDE SEQUENCE [LARGE SCALE GENOMIC DNA]</scope>
</reference>
<dbReference type="EMBL" id="BPLQ01012394">
    <property type="protein sequence ID" value="GIY65136.1"/>
    <property type="molecule type" value="Genomic_DNA"/>
</dbReference>
<evidence type="ECO:0000256" key="1">
    <source>
        <dbReference type="SAM" id="MobiDB-lite"/>
    </source>
</evidence>
<comment type="caution">
    <text evidence="2">The sequence shown here is derived from an EMBL/GenBank/DDBJ whole genome shotgun (WGS) entry which is preliminary data.</text>
</comment>
<keyword evidence="3" id="KW-1185">Reference proteome</keyword>
<dbReference type="AlphaFoldDB" id="A0AAV4V4E1"/>
<feature type="compositionally biased region" description="Polar residues" evidence="1">
    <location>
        <begin position="65"/>
        <end position="74"/>
    </location>
</feature>
<proteinExistence type="predicted"/>